<dbReference type="AlphaFoldDB" id="A0AAV3XA85"/>
<evidence type="ECO:0000313" key="1">
    <source>
        <dbReference type="EMBL" id="GET39124.1"/>
    </source>
</evidence>
<protein>
    <recommendedName>
        <fullName evidence="3">Knr4/Smi1-like domain-containing protein</fullName>
    </recommendedName>
</protein>
<sequence>MKDNNSIHQAIDRIHELGNVETGRGPKHPTSPNPQLASEIADFIDKYSFLKKDQSYVEFLECYAGLLLYRDNDFMSLGIYGFDDDVSLHLVKGEGELIDEAGMLTFADLTLPLQEGDKRADNLIGTGFAFDATQQRPWGVYRCINNQPYHWYCGTFLEWLEKLANQKGRLLEDPTPLLR</sequence>
<dbReference type="Proteomes" id="UP001050975">
    <property type="component" value="Unassembled WGS sequence"/>
</dbReference>
<gene>
    <name evidence="1" type="ORF">MiSe_38880</name>
</gene>
<reference evidence="1" key="1">
    <citation type="submission" date="2019-10" db="EMBL/GenBank/DDBJ databases">
        <title>Draft genome sequece of Microseira wollei NIES-4236.</title>
        <authorList>
            <person name="Yamaguchi H."/>
            <person name="Suzuki S."/>
            <person name="Kawachi M."/>
        </authorList>
    </citation>
    <scope>NUCLEOTIDE SEQUENCE</scope>
    <source>
        <strain evidence="1">NIES-4236</strain>
    </source>
</reference>
<keyword evidence="2" id="KW-1185">Reference proteome</keyword>
<evidence type="ECO:0008006" key="3">
    <source>
        <dbReference type="Google" id="ProtNLM"/>
    </source>
</evidence>
<evidence type="ECO:0000313" key="2">
    <source>
        <dbReference type="Proteomes" id="UP001050975"/>
    </source>
</evidence>
<dbReference type="EMBL" id="BLAY01000059">
    <property type="protein sequence ID" value="GET39124.1"/>
    <property type="molecule type" value="Genomic_DNA"/>
</dbReference>
<proteinExistence type="predicted"/>
<name>A0AAV3XA85_9CYAN</name>
<accession>A0AAV3XA85</accession>
<comment type="caution">
    <text evidence="1">The sequence shown here is derived from an EMBL/GenBank/DDBJ whole genome shotgun (WGS) entry which is preliminary data.</text>
</comment>
<dbReference type="RefSeq" id="WP_226584117.1">
    <property type="nucleotide sequence ID" value="NZ_BLAY01000059.1"/>
</dbReference>
<organism evidence="1 2">
    <name type="scientific">Microseira wollei NIES-4236</name>
    <dbReference type="NCBI Taxonomy" id="2530354"/>
    <lineage>
        <taxon>Bacteria</taxon>
        <taxon>Bacillati</taxon>
        <taxon>Cyanobacteriota</taxon>
        <taxon>Cyanophyceae</taxon>
        <taxon>Oscillatoriophycideae</taxon>
        <taxon>Aerosakkonematales</taxon>
        <taxon>Aerosakkonemataceae</taxon>
        <taxon>Microseira</taxon>
    </lineage>
</organism>